<sequence length="135" mass="14638">MRILVVEDDAILALMAAEALNLFGYEVVGPAHTVDECLNLAVNQPIDLAFIDINLAGKDEGIALARALRERHAIHSIFVSGQVAAARTNREAALGLLPKPYLLEDLDRSARFTQAWIVGANPPPPAKPVKLEMFT</sequence>
<dbReference type="Pfam" id="PF00072">
    <property type="entry name" value="Response_reg"/>
    <property type="match status" value="1"/>
</dbReference>
<evidence type="ECO:0000256" key="2">
    <source>
        <dbReference type="PROSITE-ProRule" id="PRU00169"/>
    </source>
</evidence>
<reference evidence="4 5" key="1">
    <citation type="submission" date="2023-08" db="EMBL/GenBank/DDBJ databases">
        <title>Oxalobacteraceae gen .nov., isolated from river sludge outside the plant.</title>
        <authorList>
            <person name="Zhao S.Y."/>
        </authorList>
    </citation>
    <scope>NUCLEOTIDE SEQUENCE [LARGE SCALE GENOMIC DNA]</scope>
    <source>
        <strain evidence="4 5">R-40</strain>
    </source>
</reference>
<proteinExistence type="predicted"/>
<dbReference type="EMBL" id="JAUYVH010000014">
    <property type="protein sequence ID" value="MDQ9171958.1"/>
    <property type="molecule type" value="Genomic_DNA"/>
</dbReference>
<dbReference type="SUPFAM" id="SSF52172">
    <property type="entry name" value="CheY-like"/>
    <property type="match status" value="1"/>
</dbReference>
<name>A0ABU1BSF8_9BURK</name>
<dbReference type="Proteomes" id="UP001225596">
    <property type="component" value="Unassembled WGS sequence"/>
</dbReference>
<feature type="domain" description="Response regulatory" evidence="3">
    <location>
        <begin position="2"/>
        <end position="114"/>
    </location>
</feature>
<dbReference type="PANTHER" id="PTHR44591">
    <property type="entry name" value="STRESS RESPONSE REGULATOR PROTEIN 1"/>
    <property type="match status" value="1"/>
</dbReference>
<evidence type="ECO:0000313" key="5">
    <source>
        <dbReference type="Proteomes" id="UP001225596"/>
    </source>
</evidence>
<organism evidence="4 5">
    <name type="scientific">Keguizhuia sedimenti</name>
    <dbReference type="NCBI Taxonomy" id="3064264"/>
    <lineage>
        <taxon>Bacteria</taxon>
        <taxon>Pseudomonadati</taxon>
        <taxon>Pseudomonadota</taxon>
        <taxon>Betaproteobacteria</taxon>
        <taxon>Burkholderiales</taxon>
        <taxon>Oxalobacteraceae</taxon>
        <taxon>Keguizhuia</taxon>
    </lineage>
</organism>
<evidence type="ECO:0000313" key="4">
    <source>
        <dbReference type="EMBL" id="MDQ9171958.1"/>
    </source>
</evidence>
<keyword evidence="1 2" id="KW-0597">Phosphoprotein</keyword>
<dbReference type="InterPro" id="IPR001789">
    <property type="entry name" value="Sig_transdc_resp-reg_receiver"/>
</dbReference>
<evidence type="ECO:0000256" key="1">
    <source>
        <dbReference type="ARBA" id="ARBA00022553"/>
    </source>
</evidence>
<gene>
    <name evidence="4" type="ORF">Q8A64_16205</name>
</gene>
<keyword evidence="5" id="KW-1185">Reference proteome</keyword>
<dbReference type="PROSITE" id="PS50110">
    <property type="entry name" value="RESPONSE_REGULATORY"/>
    <property type="match status" value="1"/>
</dbReference>
<dbReference type="Gene3D" id="3.40.50.2300">
    <property type="match status" value="1"/>
</dbReference>
<dbReference type="InterPro" id="IPR011006">
    <property type="entry name" value="CheY-like_superfamily"/>
</dbReference>
<comment type="caution">
    <text evidence="4">The sequence shown here is derived from an EMBL/GenBank/DDBJ whole genome shotgun (WGS) entry which is preliminary data.</text>
</comment>
<accession>A0ABU1BSF8</accession>
<dbReference type="RefSeq" id="WP_338437938.1">
    <property type="nucleotide sequence ID" value="NZ_JAUYVH010000014.1"/>
</dbReference>
<evidence type="ECO:0000259" key="3">
    <source>
        <dbReference type="PROSITE" id="PS50110"/>
    </source>
</evidence>
<dbReference type="InterPro" id="IPR050595">
    <property type="entry name" value="Bact_response_regulator"/>
</dbReference>
<dbReference type="PANTHER" id="PTHR44591:SF3">
    <property type="entry name" value="RESPONSE REGULATORY DOMAIN-CONTAINING PROTEIN"/>
    <property type="match status" value="1"/>
</dbReference>
<dbReference type="SMART" id="SM00448">
    <property type="entry name" value="REC"/>
    <property type="match status" value="1"/>
</dbReference>
<feature type="modified residue" description="4-aspartylphosphate" evidence="2">
    <location>
        <position position="52"/>
    </location>
</feature>
<protein>
    <submittedName>
        <fullName evidence="4">Response regulator</fullName>
    </submittedName>
</protein>